<dbReference type="NCBIfam" id="TIGR02100">
    <property type="entry name" value="glgX_debranch"/>
    <property type="match status" value="1"/>
</dbReference>
<dbReference type="InterPro" id="IPR006047">
    <property type="entry name" value="GH13_cat_dom"/>
</dbReference>
<dbReference type="RefSeq" id="WP_179647296.1">
    <property type="nucleotide sequence ID" value="NZ_JACBZM010000001.1"/>
</dbReference>
<evidence type="ECO:0000313" key="6">
    <source>
        <dbReference type="EMBL" id="NYI42954.1"/>
    </source>
</evidence>
<comment type="caution">
    <text evidence="6">The sequence shown here is derived from an EMBL/GenBank/DDBJ whole genome shotgun (WGS) entry which is preliminary data.</text>
</comment>
<evidence type="ECO:0000256" key="1">
    <source>
        <dbReference type="ARBA" id="ARBA00008061"/>
    </source>
</evidence>
<dbReference type="GO" id="GO:0005980">
    <property type="term" value="P:glycogen catabolic process"/>
    <property type="evidence" value="ECO:0007669"/>
    <property type="project" value="InterPro"/>
</dbReference>
<dbReference type="PANTHER" id="PTHR43002">
    <property type="entry name" value="GLYCOGEN DEBRANCHING ENZYME"/>
    <property type="match status" value="1"/>
</dbReference>
<dbReference type="InterPro" id="IPR013783">
    <property type="entry name" value="Ig-like_fold"/>
</dbReference>
<dbReference type="Proteomes" id="UP000562045">
    <property type="component" value="Unassembled WGS sequence"/>
</dbReference>
<dbReference type="Pfam" id="PF00128">
    <property type="entry name" value="Alpha-amylase"/>
    <property type="match status" value="1"/>
</dbReference>
<organism evidence="6 7">
    <name type="scientific">Nocardioides aromaticivorans</name>
    <dbReference type="NCBI Taxonomy" id="200618"/>
    <lineage>
        <taxon>Bacteria</taxon>
        <taxon>Bacillati</taxon>
        <taxon>Actinomycetota</taxon>
        <taxon>Actinomycetes</taxon>
        <taxon>Propionibacteriales</taxon>
        <taxon>Nocardioidaceae</taxon>
        <taxon>Nocardioides</taxon>
    </lineage>
</organism>
<dbReference type="InterPro" id="IPR011837">
    <property type="entry name" value="Glycogen_debranch_GlgX"/>
</dbReference>
<dbReference type="InterPro" id="IPR013780">
    <property type="entry name" value="Glyco_hydro_b"/>
</dbReference>
<dbReference type="InterPro" id="IPR004193">
    <property type="entry name" value="Glyco_hydro_13_N"/>
</dbReference>
<evidence type="ECO:0000256" key="4">
    <source>
        <dbReference type="SAM" id="MobiDB-lite"/>
    </source>
</evidence>
<dbReference type="SMART" id="SM00642">
    <property type="entry name" value="Aamy"/>
    <property type="match status" value="1"/>
</dbReference>
<dbReference type="InterPro" id="IPR014756">
    <property type="entry name" value="Ig_E-set"/>
</dbReference>
<dbReference type="InterPro" id="IPR044505">
    <property type="entry name" value="GlgX_Isoamylase_N_E_set"/>
</dbReference>
<protein>
    <submittedName>
        <fullName evidence="6">Glycogen operon protein</fullName>
        <ecNumber evidence="6">3.2.1.-</ecNumber>
    </submittedName>
</protein>
<reference evidence="6 7" key="1">
    <citation type="submission" date="2020-07" db="EMBL/GenBank/DDBJ databases">
        <title>Sequencing the genomes of 1000 actinobacteria strains.</title>
        <authorList>
            <person name="Klenk H.-P."/>
        </authorList>
    </citation>
    <scope>NUCLEOTIDE SEQUENCE [LARGE SCALE GENOMIC DNA]</scope>
    <source>
        <strain evidence="6 7">DSM 15131</strain>
    </source>
</reference>
<keyword evidence="2 6" id="KW-0378">Hydrolase</keyword>
<dbReference type="CDD" id="cd02856">
    <property type="entry name" value="E_set_GDE_Isoamylase_N"/>
    <property type="match status" value="1"/>
</dbReference>
<dbReference type="SUPFAM" id="SSF51011">
    <property type="entry name" value="Glycosyl hydrolase domain"/>
    <property type="match status" value="1"/>
</dbReference>
<dbReference type="Gene3D" id="3.20.20.80">
    <property type="entry name" value="Glycosidases"/>
    <property type="match status" value="1"/>
</dbReference>
<dbReference type="AlphaFoldDB" id="A0A7Y9ZCP4"/>
<proteinExistence type="inferred from homology"/>
<accession>A0A7Y9ZCP4</accession>
<evidence type="ECO:0000256" key="3">
    <source>
        <dbReference type="ARBA" id="ARBA00023295"/>
    </source>
</evidence>
<dbReference type="InterPro" id="IPR017853">
    <property type="entry name" value="GH"/>
</dbReference>
<keyword evidence="3 6" id="KW-0326">Glycosidase</keyword>
<sequence length="730" mass="81466">MQTQPRRTVETWPGAAYPLGATFDGSGTNFALFSEVADRVELCLVDVDADGSRQETRVELTEVDGYVWHAYLPQVQPGQLYGYRVHGPWDPAQGLRCNPAKLLLDPYAKATVGEVDWGQSLFGYDFGDPDSRNDDDSLQQMVLGVVTNPWFDWEGDRPPRTPYAETVIYEAHVKGLTATHPEVPEDLRGTYGGLAHPAVVEHLQGLGVTALELMPVHQFVHDDVLLQRGLRNYWGYNTLGFFAPHGGYAASPDPGHQVQEFKAMVKALHDAGIEVILDVVYNHTAEGNHLGPTLSFKGIDNPAYYRLVDDDRQYYMDYTGTGNSLNAGNPHSLQLIMDSLRYWVTEMHVDGFRFDLASALAREFYDVDRLATFFELVQQDPVVSQVKLIAEPWDVGPGGYQVGGFPPQWTEWNGAYRDTVRDFWRGEHNLGELASRLAGSADLYEHTGRRPVASINFVTAHDGFTLRDLVSYESKHNDANGEDGRDGADDNRSWNHGVEGPTDDPGINEARARDQRNLLATLLLSQGVPMVLHGDELGRTQQGNNNTYAQDSALSWVDWERVDRPLCEFVAELTRLRRKHPSLRRQRFFTGTTVRAGEGERLNDIVWLHPEGRPMEDEDWGDLRTLGMYLNGDGIAGRDRQGRAIRDDHLLLLLNGDDARDVTLPDEEYAASWQVVLDTSGTCATDQRLDAGGILALPHRCVVVLRQWHEPEPVADVSPAASVASLAEDQ</sequence>
<feature type="region of interest" description="Disordered" evidence="4">
    <location>
        <begin position="475"/>
        <end position="509"/>
    </location>
</feature>
<dbReference type="Gene3D" id="2.60.40.1180">
    <property type="entry name" value="Golgi alpha-mannosidase II"/>
    <property type="match status" value="1"/>
</dbReference>
<dbReference type="GO" id="GO:0004135">
    <property type="term" value="F:amylo-alpha-1,6-glucosidase activity"/>
    <property type="evidence" value="ECO:0007669"/>
    <property type="project" value="InterPro"/>
</dbReference>
<evidence type="ECO:0000259" key="5">
    <source>
        <dbReference type="SMART" id="SM00642"/>
    </source>
</evidence>
<feature type="domain" description="Glycosyl hydrolase family 13 catalytic" evidence="5">
    <location>
        <begin position="166"/>
        <end position="577"/>
    </location>
</feature>
<evidence type="ECO:0000313" key="7">
    <source>
        <dbReference type="Proteomes" id="UP000562045"/>
    </source>
</evidence>
<dbReference type="EC" id="3.2.1.-" evidence="6"/>
<dbReference type="EMBL" id="JACBZM010000001">
    <property type="protein sequence ID" value="NYI42954.1"/>
    <property type="molecule type" value="Genomic_DNA"/>
</dbReference>
<dbReference type="CDD" id="cd11326">
    <property type="entry name" value="AmyAc_Glg_debranch"/>
    <property type="match status" value="1"/>
</dbReference>
<evidence type="ECO:0000256" key="2">
    <source>
        <dbReference type="ARBA" id="ARBA00022801"/>
    </source>
</evidence>
<gene>
    <name evidence="6" type="ORF">BJ993_000034</name>
</gene>
<dbReference type="SUPFAM" id="SSF51445">
    <property type="entry name" value="(Trans)glycosidases"/>
    <property type="match status" value="1"/>
</dbReference>
<name>A0A7Y9ZCP4_9ACTN</name>
<dbReference type="Gene3D" id="2.60.40.10">
    <property type="entry name" value="Immunoglobulins"/>
    <property type="match status" value="1"/>
</dbReference>
<feature type="compositionally biased region" description="Basic and acidic residues" evidence="4">
    <location>
        <begin position="475"/>
        <end position="493"/>
    </location>
</feature>
<comment type="similarity">
    <text evidence="1">Belongs to the glycosyl hydrolase 13 family.</text>
</comment>
<dbReference type="SUPFAM" id="SSF81296">
    <property type="entry name" value="E set domains"/>
    <property type="match status" value="1"/>
</dbReference>
<dbReference type="Pfam" id="PF02922">
    <property type="entry name" value="CBM_48"/>
    <property type="match status" value="1"/>
</dbReference>